<dbReference type="InterPro" id="IPR052741">
    <property type="entry name" value="Mitochondrial_HTD2"/>
</dbReference>
<dbReference type="PANTHER" id="PTHR28152:SF1">
    <property type="entry name" value="HYDROXYACYL-THIOESTER DEHYDRATASE TYPE 2, MITOCHONDRIAL"/>
    <property type="match status" value="1"/>
</dbReference>
<feature type="region of interest" description="Disordered" evidence="1">
    <location>
        <begin position="1"/>
        <end position="26"/>
    </location>
</feature>
<accession>A0A7W6S1L5</accession>
<dbReference type="AlphaFoldDB" id="A0A7W6S1L5"/>
<protein>
    <submittedName>
        <fullName evidence="3">3-methylfumaryl-CoA hydratase</fullName>
        <ecNumber evidence="3">4.2.1.153</ecNumber>
    </submittedName>
</protein>
<dbReference type="RefSeq" id="WP_184436693.1">
    <property type="nucleotide sequence ID" value="NZ_JACIGI010000030.1"/>
</dbReference>
<comment type="caution">
    <text evidence="3">The sequence shown here is derived from an EMBL/GenBank/DDBJ whole genome shotgun (WGS) entry which is preliminary data.</text>
</comment>
<feature type="domain" description="FAS1-like dehydratase" evidence="2">
    <location>
        <begin position="85"/>
        <end position="148"/>
    </location>
</feature>
<dbReference type="Pfam" id="PF13452">
    <property type="entry name" value="FAS1_DH_region"/>
    <property type="match status" value="1"/>
</dbReference>
<dbReference type="Gene3D" id="3.10.129.10">
    <property type="entry name" value="Hotdog Thioesterase"/>
    <property type="match status" value="2"/>
</dbReference>
<proteinExistence type="predicted"/>
<dbReference type="GO" id="GO:0019171">
    <property type="term" value="F:(3R)-hydroxyacyl-[acyl-carrier-protein] dehydratase activity"/>
    <property type="evidence" value="ECO:0007669"/>
    <property type="project" value="TreeGrafter"/>
</dbReference>
<keyword evidence="3" id="KW-0456">Lyase</keyword>
<dbReference type="EMBL" id="JACIGI010000030">
    <property type="protein sequence ID" value="MBB4287194.1"/>
    <property type="molecule type" value="Genomic_DNA"/>
</dbReference>
<dbReference type="InterPro" id="IPR039569">
    <property type="entry name" value="FAS1-like_DH_region"/>
</dbReference>
<dbReference type="InterPro" id="IPR029069">
    <property type="entry name" value="HotDog_dom_sf"/>
</dbReference>
<evidence type="ECO:0000313" key="4">
    <source>
        <dbReference type="Proteomes" id="UP000555728"/>
    </source>
</evidence>
<dbReference type="EC" id="4.2.1.153" evidence="3"/>
<evidence type="ECO:0000259" key="2">
    <source>
        <dbReference type="Pfam" id="PF13452"/>
    </source>
</evidence>
<sequence>MSATPPPGSPDTEAPRAAIGRTQTTTDQVTAVPVKLLQATLNDAAVTPAAGDPLPPLWHWLYFLPDATMSNVGPDGHPKRGGFLPAIALERRMWAGGRLTFHDDPPRLGDTITRDSEILDVQEKSGKAGDMVFVTVRHLISTPRGLAVEEEQDIVYIAMPTAFRPPPPVEAPADPAWRDPMTVDPVLLFRYSALTFNGHRIHYDRPYAMDVEKYPGLVVHGPLQAMALMEAARRHMPSGRPASYSFRGVRPLFDFDTVAIHAYARADGGHDVMTVNGDGHVCMKATVRWADS</sequence>
<dbReference type="PANTHER" id="PTHR28152">
    <property type="entry name" value="HYDROXYACYL-THIOESTER DEHYDRATASE TYPE 2, MITOCHONDRIAL"/>
    <property type="match status" value="1"/>
</dbReference>
<name>A0A7W6S1L5_9PROT</name>
<dbReference type="Proteomes" id="UP000555728">
    <property type="component" value="Unassembled WGS sequence"/>
</dbReference>
<organism evidence="3 4">
    <name type="scientific">Roseospira goensis</name>
    <dbReference type="NCBI Taxonomy" id="391922"/>
    <lineage>
        <taxon>Bacteria</taxon>
        <taxon>Pseudomonadati</taxon>
        <taxon>Pseudomonadota</taxon>
        <taxon>Alphaproteobacteria</taxon>
        <taxon>Rhodospirillales</taxon>
        <taxon>Rhodospirillaceae</taxon>
        <taxon>Roseospira</taxon>
    </lineage>
</organism>
<keyword evidence="4" id="KW-1185">Reference proteome</keyword>
<dbReference type="SUPFAM" id="SSF54637">
    <property type="entry name" value="Thioesterase/thiol ester dehydrase-isomerase"/>
    <property type="match status" value="2"/>
</dbReference>
<evidence type="ECO:0000256" key="1">
    <source>
        <dbReference type="SAM" id="MobiDB-lite"/>
    </source>
</evidence>
<gene>
    <name evidence="3" type="ORF">GGD88_002938</name>
</gene>
<reference evidence="3 4" key="1">
    <citation type="submission" date="2020-08" db="EMBL/GenBank/DDBJ databases">
        <title>Genome sequencing of Purple Non-Sulfur Bacteria from various extreme environments.</title>
        <authorList>
            <person name="Mayer M."/>
        </authorList>
    </citation>
    <scope>NUCLEOTIDE SEQUENCE [LARGE SCALE GENOMIC DNA]</scope>
    <source>
        <strain evidence="3 4">JA135</strain>
    </source>
</reference>
<evidence type="ECO:0000313" key="3">
    <source>
        <dbReference type="EMBL" id="MBB4287194.1"/>
    </source>
</evidence>